<evidence type="ECO:0000313" key="4">
    <source>
        <dbReference type="EMBL" id="PRY89070.1"/>
    </source>
</evidence>
<comment type="pathway">
    <text evidence="3">Isoprenoid biosynthesis; isopentenyl diphosphate biosynthesis via DXP pathway; isopentenyl diphosphate from 1-deoxy-D-xylulose 5-phosphate: step 2/6.</text>
</comment>
<dbReference type="CDD" id="cd02516">
    <property type="entry name" value="CDP-ME_synthetase"/>
    <property type="match status" value="1"/>
</dbReference>
<dbReference type="Pfam" id="PF01128">
    <property type="entry name" value="IspD"/>
    <property type="match status" value="1"/>
</dbReference>
<dbReference type="EMBL" id="PVTR01000003">
    <property type="protein sequence ID" value="PRY89070.1"/>
    <property type="molecule type" value="Genomic_DNA"/>
</dbReference>
<dbReference type="PANTHER" id="PTHR32125">
    <property type="entry name" value="2-C-METHYL-D-ERYTHRITOL 4-PHOSPHATE CYTIDYLYLTRANSFERASE, CHLOROPLASTIC"/>
    <property type="match status" value="1"/>
</dbReference>
<dbReference type="Gene3D" id="3.90.550.10">
    <property type="entry name" value="Spore Coat Polysaccharide Biosynthesis Protein SpsA, Chain A"/>
    <property type="match status" value="1"/>
</dbReference>
<feature type="site" description="Transition state stabilizer" evidence="3">
    <location>
        <position position="33"/>
    </location>
</feature>
<dbReference type="InterPro" id="IPR034683">
    <property type="entry name" value="IspD/TarI"/>
</dbReference>
<comment type="caution">
    <text evidence="4">The sequence shown here is derived from an EMBL/GenBank/DDBJ whole genome shotgun (WGS) entry which is preliminary data.</text>
</comment>
<dbReference type="Proteomes" id="UP000238157">
    <property type="component" value="Unassembled WGS sequence"/>
</dbReference>
<keyword evidence="1 3" id="KW-0808">Transferase</keyword>
<dbReference type="GO" id="GO:0050518">
    <property type="term" value="F:2-C-methyl-D-erythritol 4-phosphate cytidylyltransferase activity"/>
    <property type="evidence" value="ECO:0007669"/>
    <property type="project" value="UniProtKB-UniRule"/>
</dbReference>
<dbReference type="FunFam" id="3.90.550.10:FF:000003">
    <property type="entry name" value="2-C-methyl-D-erythritol 4-phosphate cytidylyltransferase"/>
    <property type="match status" value="1"/>
</dbReference>
<dbReference type="GO" id="GO:0019288">
    <property type="term" value="P:isopentenyl diphosphate biosynthetic process, methylerythritol 4-phosphate pathway"/>
    <property type="evidence" value="ECO:0007669"/>
    <property type="project" value="UniProtKB-UniRule"/>
</dbReference>
<keyword evidence="2 3" id="KW-0548">Nucleotidyltransferase</keyword>
<accession>A0A2T0WQV2</accession>
<keyword evidence="5" id="KW-1185">Reference proteome</keyword>
<dbReference type="PANTHER" id="PTHR32125:SF4">
    <property type="entry name" value="2-C-METHYL-D-ERYTHRITOL 4-PHOSPHATE CYTIDYLYLTRANSFERASE, CHLOROPLASTIC"/>
    <property type="match status" value="1"/>
</dbReference>
<organism evidence="4 5">
    <name type="scientific">Mongoliibacter ruber</name>
    <dbReference type="NCBI Taxonomy" id="1750599"/>
    <lineage>
        <taxon>Bacteria</taxon>
        <taxon>Pseudomonadati</taxon>
        <taxon>Bacteroidota</taxon>
        <taxon>Cytophagia</taxon>
        <taxon>Cytophagales</taxon>
        <taxon>Cyclobacteriaceae</taxon>
        <taxon>Mongoliibacter</taxon>
    </lineage>
</organism>
<dbReference type="InterPro" id="IPR001228">
    <property type="entry name" value="IspD"/>
</dbReference>
<protein>
    <recommendedName>
        <fullName evidence="3">2-C-methyl-D-erythritol 4-phosphate cytidylyltransferase</fullName>
        <ecNumber evidence="3">2.7.7.60</ecNumber>
    </recommendedName>
    <alternativeName>
        <fullName evidence="3">4-diphosphocytidyl-2C-methyl-D-erythritol synthase</fullName>
    </alternativeName>
    <alternativeName>
        <fullName evidence="3">MEP cytidylyltransferase</fullName>
        <shortName evidence="3">MCT</shortName>
    </alternativeName>
</protein>
<evidence type="ECO:0000256" key="2">
    <source>
        <dbReference type="ARBA" id="ARBA00022695"/>
    </source>
</evidence>
<name>A0A2T0WQV2_9BACT</name>
<feature type="site" description="Transition state stabilizer" evidence="3">
    <location>
        <position position="26"/>
    </location>
</feature>
<dbReference type="AlphaFoldDB" id="A0A2T0WQV2"/>
<dbReference type="HAMAP" id="MF_00108">
    <property type="entry name" value="IspD"/>
    <property type="match status" value="1"/>
</dbReference>
<feature type="site" description="Positions MEP for the nucleophilic attack" evidence="3">
    <location>
        <position position="218"/>
    </location>
</feature>
<dbReference type="InterPro" id="IPR029044">
    <property type="entry name" value="Nucleotide-diphossugar_trans"/>
</dbReference>
<evidence type="ECO:0000313" key="5">
    <source>
        <dbReference type="Proteomes" id="UP000238157"/>
    </source>
</evidence>
<keyword evidence="3" id="KW-0414">Isoprene biosynthesis</keyword>
<feature type="site" description="Positions MEP for the nucleophilic attack" evidence="3">
    <location>
        <position position="164"/>
    </location>
</feature>
<reference evidence="4 5" key="1">
    <citation type="submission" date="2018-03" db="EMBL/GenBank/DDBJ databases">
        <title>Genomic Encyclopedia of Archaeal and Bacterial Type Strains, Phase II (KMG-II): from individual species to whole genera.</title>
        <authorList>
            <person name="Goeker M."/>
        </authorList>
    </citation>
    <scope>NUCLEOTIDE SEQUENCE [LARGE SCALE GENOMIC DNA]</scope>
    <source>
        <strain evidence="4 5">DSM 27929</strain>
    </source>
</reference>
<gene>
    <name evidence="3" type="primary">ispD</name>
    <name evidence="4" type="ORF">CLW00_103192</name>
</gene>
<comment type="similarity">
    <text evidence="3">Belongs to the IspD/TarI cytidylyltransferase family. IspD subfamily.</text>
</comment>
<dbReference type="SUPFAM" id="SSF53448">
    <property type="entry name" value="Nucleotide-diphospho-sugar transferases"/>
    <property type="match status" value="1"/>
</dbReference>
<comment type="catalytic activity">
    <reaction evidence="3">
        <text>2-C-methyl-D-erythritol 4-phosphate + CTP + H(+) = 4-CDP-2-C-methyl-D-erythritol + diphosphate</text>
        <dbReference type="Rhea" id="RHEA:13429"/>
        <dbReference type="ChEBI" id="CHEBI:15378"/>
        <dbReference type="ChEBI" id="CHEBI:33019"/>
        <dbReference type="ChEBI" id="CHEBI:37563"/>
        <dbReference type="ChEBI" id="CHEBI:57823"/>
        <dbReference type="ChEBI" id="CHEBI:58262"/>
        <dbReference type="EC" id="2.7.7.60"/>
    </reaction>
</comment>
<dbReference type="EC" id="2.7.7.60" evidence="3"/>
<dbReference type="NCBIfam" id="TIGR00453">
    <property type="entry name" value="ispD"/>
    <property type="match status" value="1"/>
</dbReference>
<comment type="function">
    <text evidence="3">Catalyzes the formation of 4-diphosphocytidyl-2-C-methyl-D-erythritol from CTP and 2-C-methyl-D-erythritol 4-phosphate (MEP).</text>
</comment>
<dbReference type="InterPro" id="IPR050088">
    <property type="entry name" value="IspD/TarI_cytidylyltransf_bact"/>
</dbReference>
<dbReference type="UniPathway" id="UPA00056">
    <property type="reaction ID" value="UER00093"/>
</dbReference>
<evidence type="ECO:0000256" key="3">
    <source>
        <dbReference type="HAMAP-Rule" id="MF_00108"/>
    </source>
</evidence>
<dbReference type="NCBIfam" id="NF001186">
    <property type="entry name" value="PRK00155.2-3"/>
    <property type="match status" value="1"/>
</dbReference>
<evidence type="ECO:0000256" key="1">
    <source>
        <dbReference type="ARBA" id="ARBA00022679"/>
    </source>
</evidence>
<sequence length="237" mass="26784">MSAIFGISQSFMKKYAIIVAGGSGTRMGSPIPKQYLEIGNKPILMHSLEKFFKTDSSIRLILVIPEVDFDFWRALCEKFDFTVPHQLVKGGKSRFQSVRNGLAQIEKTDGLVAIHDGVRPFVKPEVIMESFKTAEAEGSAIAVVALKDSIRKLTDDGKSFFQERQYFRLVQTPQTFQVQKIKKAFEVTELHHFTDDATVYEHQGWQVSLIAGNVENIKITTPEDMEYGNYLLGKNPM</sequence>
<proteinExistence type="inferred from homology"/>